<organism evidence="2 3">
    <name type="scientific">Sphingobium scionense</name>
    <dbReference type="NCBI Taxonomy" id="1404341"/>
    <lineage>
        <taxon>Bacteria</taxon>
        <taxon>Pseudomonadati</taxon>
        <taxon>Pseudomonadota</taxon>
        <taxon>Alphaproteobacteria</taxon>
        <taxon>Sphingomonadales</taxon>
        <taxon>Sphingomonadaceae</taxon>
        <taxon>Sphingobium</taxon>
    </lineage>
</organism>
<proteinExistence type="predicted"/>
<reference evidence="2 3" key="1">
    <citation type="submission" date="2020-08" db="EMBL/GenBank/DDBJ databases">
        <title>Genomic Encyclopedia of Type Strains, Phase IV (KMG-IV): sequencing the most valuable type-strain genomes for metagenomic binning, comparative biology and taxonomic classification.</title>
        <authorList>
            <person name="Goeker M."/>
        </authorList>
    </citation>
    <scope>NUCLEOTIDE SEQUENCE [LARGE SCALE GENOMIC DNA]</scope>
    <source>
        <strain evidence="2 3">DSM 19371</strain>
    </source>
</reference>
<dbReference type="EMBL" id="JACIEU010000006">
    <property type="protein sequence ID" value="MBB4147994.1"/>
    <property type="molecule type" value="Genomic_DNA"/>
</dbReference>
<evidence type="ECO:0000313" key="3">
    <source>
        <dbReference type="Proteomes" id="UP000590524"/>
    </source>
</evidence>
<sequence>MVKITGQKAHKARLKRIRSAEMVREVGKAVLVAADLIRRDAQISITAGSVSGKNHTPSKPGEPPNNDTGNLADDANIRSERTGLTEAEVSSNATYSAALEFGTSKMAARPFMQPAAEKNRKKATALVQDAVKRVARGGSL</sequence>
<keyword evidence="3" id="KW-1185">Reference proteome</keyword>
<dbReference type="Proteomes" id="UP000590524">
    <property type="component" value="Unassembled WGS sequence"/>
</dbReference>
<dbReference type="RefSeq" id="WP_223178166.1">
    <property type="nucleotide sequence ID" value="NZ_JACIEU010000006.1"/>
</dbReference>
<evidence type="ECO:0000256" key="1">
    <source>
        <dbReference type="SAM" id="MobiDB-lite"/>
    </source>
</evidence>
<feature type="compositionally biased region" description="Polar residues" evidence="1">
    <location>
        <begin position="44"/>
        <end position="57"/>
    </location>
</feature>
<feature type="region of interest" description="Disordered" evidence="1">
    <location>
        <begin position="44"/>
        <end position="76"/>
    </location>
</feature>
<comment type="caution">
    <text evidence="2">The sequence shown here is derived from an EMBL/GenBank/DDBJ whole genome shotgun (WGS) entry which is preliminary data.</text>
</comment>
<gene>
    <name evidence="2" type="ORF">GGQ90_001772</name>
</gene>
<evidence type="ECO:0000313" key="2">
    <source>
        <dbReference type="EMBL" id="MBB4147994.1"/>
    </source>
</evidence>
<name>A0A7W6LPA2_9SPHN</name>
<accession>A0A7W6LPA2</accession>
<protein>
    <submittedName>
        <fullName evidence="2">HK97 gp10 family phage protein</fullName>
    </submittedName>
</protein>
<dbReference type="AlphaFoldDB" id="A0A7W6LPA2"/>
<dbReference type="InterPro" id="IPR010064">
    <property type="entry name" value="HK97-gp10_tail"/>
</dbReference>
<dbReference type="NCBIfam" id="TIGR01725">
    <property type="entry name" value="phge_HK97_gp10"/>
    <property type="match status" value="1"/>
</dbReference>